<proteinExistence type="predicted"/>
<organism evidence="2 3">
    <name type="scientific">Coemansia brasiliensis</name>
    <dbReference type="NCBI Taxonomy" id="2650707"/>
    <lineage>
        <taxon>Eukaryota</taxon>
        <taxon>Fungi</taxon>
        <taxon>Fungi incertae sedis</taxon>
        <taxon>Zoopagomycota</taxon>
        <taxon>Kickxellomycotina</taxon>
        <taxon>Kickxellomycetes</taxon>
        <taxon>Kickxellales</taxon>
        <taxon>Kickxellaceae</taxon>
        <taxon>Coemansia</taxon>
    </lineage>
</organism>
<dbReference type="OrthoDB" id="676979at2759"/>
<dbReference type="Pfam" id="PF00069">
    <property type="entry name" value="Pkinase"/>
    <property type="match status" value="1"/>
</dbReference>
<comment type="caution">
    <text evidence="2">The sequence shown here is derived from an EMBL/GenBank/DDBJ whole genome shotgun (WGS) entry which is preliminary data.</text>
</comment>
<dbReference type="GO" id="GO:0004672">
    <property type="term" value="F:protein kinase activity"/>
    <property type="evidence" value="ECO:0007669"/>
    <property type="project" value="InterPro"/>
</dbReference>
<keyword evidence="3" id="KW-1185">Reference proteome</keyword>
<dbReference type="GO" id="GO:0005524">
    <property type="term" value="F:ATP binding"/>
    <property type="evidence" value="ECO:0007669"/>
    <property type="project" value="InterPro"/>
</dbReference>
<reference evidence="2" key="1">
    <citation type="submission" date="2022-07" db="EMBL/GenBank/DDBJ databases">
        <title>Phylogenomic reconstructions and comparative analyses of Kickxellomycotina fungi.</title>
        <authorList>
            <person name="Reynolds N.K."/>
            <person name="Stajich J.E."/>
            <person name="Barry K."/>
            <person name="Grigoriev I.V."/>
            <person name="Crous P."/>
            <person name="Smith M.E."/>
        </authorList>
    </citation>
    <scope>NUCLEOTIDE SEQUENCE</scope>
    <source>
        <strain evidence="2">NRRL 1566</strain>
    </source>
</reference>
<dbReference type="EMBL" id="JANBUW010000005">
    <property type="protein sequence ID" value="KAJ2852121.1"/>
    <property type="molecule type" value="Genomic_DNA"/>
</dbReference>
<name>A0A9W8III6_9FUNG</name>
<dbReference type="SUPFAM" id="SSF56112">
    <property type="entry name" value="Protein kinase-like (PK-like)"/>
    <property type="match status" value="1"/>
</dbReference>
<dbReference type="Gene3D" id="1.10.510.10">
    <property type="entry name" value="Transferase(Phosphotransferase) domain 1"/>
    <property type="match status" value="1"/>
</dbReference>
<dbReference type="AlphaFoldDB" id="A0A9W8III6"/>
<accession>A0A9W8III6</accession>
<feature type="domain" description="Protein kinase" evidence="1">
    <location>
        <begin position="8"/>
        <end position="198"/>
    </location>
</feature>
<dbReference type="PROSITE" id="PS50011">
    <property type="entry name" value="PROTEIN_KINASE_DOM"/>
    <property type="match status" value="1"/>
</dbReference>
<sequence>MRELVSSVESFNSDGYTHTAVVWKEGDTMFIGTTLDSEFDINTIKGNKLNDEDVYPPVNSQMRKCTDIADFYIKAPELAYYDINPDLTKTLMISEIECLEEISKSGTHPYVVQYHGCQIRDGLIVGICLEKCLYTLDDAIDMGLVIDVDAFIHKVKLGLEFIHNAGYVHDDIHSGNIMVMENGDPKLKAIGSAQYIST</sequence>
<gene>
    <name evidence="2" type="ORF">IWW36_000500</name>
</gene>
<evidence type="ECO:0000259" key="1">
    <source>
        <dbReference type="PROSITE" id="PS50011"/>
    </source>
</evidence>
<dbReference type="InterPro" id="IPR011009">
    <property type="entry name" value="Kinase-like_dom_sf"/>
</dbReference>
<dbReference type="Proteomes" id="UP001139887">
    <property type="component" value="Unassembled WGS sequence"/>
</dbReference>
<evidence type="ECO:0000313" key="2">
    <source>
        <dbReference type="EMBL" id="KAJ2852121.1"/>
    </source>
</evidence>
<evidence type="ECO:0000313" key="3">
    <source>
        <dbReference type="Proteomes" id="UP001139887"/>
    </source>
</evidence>
<dbReference type="InterPro" id="IPR000719">
    <property type="entry name" value="Prot_kinase_dom"/>
</dbReference>
<protein>
    <recommendedName>
        <fullName evidence="1">Protein kinase domain-containing protein</fullName>
    </recommendedName>
</protein>